<feature type="domain" description="Orn/DAP/Arg decarboxylase 2 N-terminal" evidence="12">
    <location>
        <begin position="55"/>
        <end position="292"/>
    </location>
</feature>
<dbReference type="GO" id="GO:0033387">
    <property type="term" value="P:putrescine biosynthetic process from arginine, via ornithine"/>
    <property type="evidence" value="ECO:0007669"/>
    <property type="project" value="TreeGrafter"/>
</dbReference>
<comment type="subunit">
    <text evidence="9">Homodimer. Only the dimer is catalytically active, as the active sites are constructed of residues from both monomers.</text>
</comment>
<evidence type="ECO:0000256" key="1">
    <source>
        <dbReference type="ARBA" id="ARBA00001933"/>
    </source>
</evidence>
<dbReference type="Proteomes" id="UP000092461">
    <property type="component" value="Unassembled WGS sequence"/>
</dbReference>
<comment type="cofactor">
    <cofactor evidence="1 11">
        <name>pyridoxal 5'-phosphate</name>
        <dbReference type="ChEBI" id="CHEBI:597326"/>
    </cofactor>
</comment>
<evidence type="ECO:0000256" key="6">
    <source>
        <dbReference type="ARBA" id="ARBA00034115"/>
    </source>
</evidence>
<comment type="similarity">
    <text evidence="2">Belongs to the Orn/Lys/Arg decarboxylase class-II family.</text>
</comment>
<comment type="pathway">
    <text evidence="6">Amine and polyamine biosynthesis; putrescine biosynthesis via L-ornithine pathway; putrescine from L-ornithine: step 1/1.</text>
</comment>
<evidence type="ECO:0000313" key="15">
    <source>
        <dbReference type="Proteomes" id="UP000092461"/>
    </source>
</evidence>
<dbReference type="InterPro" id="IPR009006">
    <property type="entry name" value="Ala_racemase/Decarboxylase_C"/>
</dbReference>
<dbReference type="EMBL" id="GITU01006358">
    <property type="protein sequence ID" value="MBC1175061.1"/>
    <property type="molecule type" value="Transcribed_RNA"/>
</dbReference>
<dbReference type="GO" id="GO:0004586">
    <property type="term" value="F:ornithine decarboxylase activity"/>
    <property type="evidence" value="ECO:0007669"/>
    <property type="project" value="UniProtKB-EC"/>
</dbReference>
<organism evidence="14 15">
    <name type="scientific">Lutzomyia longipalpis</name>
    <name type="common">Sand fly</name>
    <dbReference type="NCBI Taxonomy" id="7200"/>
    <lineage>
        <taxon>Eukaryota</taxon>
        <taxon>Metazoa</taxon>
        <taxon>Ecdysozoa</taxon>
        <taxon>Arthropoda</taxon>
        <taxon>Hexapoda</taxon>
        <taxon>Insecta</taxon>
        <taxon>Pterygota</taxon>
        <taxon>Neoptera</taxon>
        <taxon>Endopterygota</taxon>
        <taxon>Diptera</taxon>
        <taxon>Nematocera</taxon>
        <taxon>Psychodoidea</taxon>
        <taxon>Psychodidae</taxon>
        <taxon>Lutzomyia</taxon>
        <taxon>Lutzomyia</taxon>
    </lineage>
</organism>
<evidence type="ECO:0000256" key="2">
    <source>
        <dbReference type="ARBA" id="ARBA00008872"/>
    </source>
</evidence>
<dbReference type="AlphaFoldDB" id="A0A1B0CJD9"/>
<dbReference type="InterPro" id="IPR022653">
    <property type="entry name" value="De-COase2_pyr-phos_BS"/>
</dbReference>
<dbReference type="PRINTS" id="PR01182">
    <property type="entry name" value="ORNDCRBXLASE"/>
</dbReference>
<evidence type="ECO:0000259" key="12">
    <source>
        <dbReference type="Pfam" id="PF02784"/>
    </source>
</evidence>
<reference evidence="13" key="2">
    <citation type="journal article" date="2020" name="BMC">
        <title>Leishmania infection induces a limited differential gene expression in the sand fly midgut.</title>
        <authorList>
            <person name="Coutinho-Abreu I.V."/>
            <person name="Serafim T.D."/>
            <person name="Meneses C."/>
            <person name="Kamhawi S."/>
            <person name="Oliveira F."/>
            <person name="Valenzuela J.G."/>
        </authorList>
    </citation>
    <scope>NUCLEOTIDE SEQUENCE</scope>
    <source>
        <strain evidence="13">Jacobina</strain>
        <tissue evidence="13">Midgut</tissue>
    </source>
</reference>
<dbReference type="Pfam" id="PF02784">
    <property type="entry name" value="Orn_Arg_deC_N"/>
    <property type="match status" value="1"/>
</dbReference>
<evidence type="ECO:0000256" key="10">
    <source>
        <dbReference type="ARBA" id="ARBA00049127"/>
    </source>
</evidence>
<dbReference type="PANTHER" id="PTHR11482">
    <property type="entry name" value="ARGININE/DIAMINOPIMELATE/ORNITHINE DECARBOXYLASE"/>
    <property type="match status" value="1"/>
</dbReference>
<comment type="catalytic activity">
    <reaction evidence="10">
        <text>L-ornithine + H(+) = putrescine + CO2</text>
        <dbReference type="Rhea" id="RHEA:22964"/>
        <dbReference type="ChEBI" id="CHEBI:15378"/>
        <dbReference type="ChEBI" id="CHEBI:16526"/>
        <dbReference type="ChEBI" id="CHEBI:46911"/>
        <dbReference type="ChEBI" id="CHEBI:326268"/>
        <dbReference type="EC" id="4.1.1.17"/>
    </reaction>
</comment>
<evidence type="ECO:0000256" key="11">
    <source>
        <dbReference type="PIRSR" id="PIRSR600183-50"/>
    </source>
</evidence>
<dbReference type="EnsemblMetazoa" id="LLOJ004641-RA">
    <property type="protein sequence ID" value="LLOJ004641-PA"/>
    <property type="gene ID" value="LLOJ004641"/>
</dbReference>
<dbReference type="Gene3D" id="3.20.20.10">
    <property type="entry name" value="Alanine racemase"/>
    <property type="match status" value="1"/>
</dbReference>
<evidence type="ECO:0000256" key="4">
    <source>
        <dbReference type="ARBA" id="ARBA00023115"/>
    </source>
</evidence>
<dbReference type="InterPro" id="IPR029066">
    <property type="entry name" value="PLP-binding_barrel"/>
</dbReference>
<feature type="modified residue" description="N6-(pyridoxal phosphate)lysine" evidence="11">
    <location>
        <position position="78"/>
    </location>
</feature>
<evidence type="ECO:0000313" key="14">
    <source>
        <dbReference type="EnsemblMetazoa" id="LLOJ004641-PA"/>
    </source>
</evidence>
<protein>
    <recommendedName>
        <fullName evidence="7">ornithine decarboxylase</fullName>
        <ecNumber evidence="7">4.1.1.17</ecNumber>
    </recommendedName>
</protein>
<dbReference type="PANTHER" id="PTHR11482:SF6">
    <property type="entry name" value="ORNITHINE DECARBOXYLASE 1-RELATED"/>
    <property type="match status" value="1"/>
</dbReference>
<dbReference type="PROSITE" id="PS00878">
    <property type="entry name" value="ODR_DC_2_1"/>
    <property type="match status" value="1"/>
</dbReference>
<evidence type="ECO:0000256" key="3">
    <source>
        <dbReference type="ARBA" id="ARBA00022898"/>
    </source>
</evidence>
<feature type="active site" description="Proton donor" evidence="11">
    <location>
        <position position="369"/>
    </location>
</feature>
<dbReference type="CDD" id="cd00622">
    <property type="entry name" value="PLPDE_III_ODC"/>
    <property type="match status" value="1"/>
</dbReference>
<evidence type="ECO:0000256" key="9">
    <source>
        <dbReference type="ARBA" id="ARBA00046672"/>
    </source>
</evidence>
<evidence type="ECO:0000256" key="7">
    <source>
        <dbReference type="ARBA" id="ARBA00034138"/>
    </source>
</evidence>
<dbReference type="PRINTS" id="PR01179">
    <property type="entry name" value="ODADCRBXLASE"/>
</dbReference>
<dbReference type="Gene3D" id="2.40.37.10">
    <property type="entry name" value="Lyase, Ornithine Decarboxylase, Chain A, domain 1"/>
    <property type="match status" value="1"/>
</dbReference>
<dbReference type="InterPro" id="IPR000183">
    <property type="entry name" value="Orn/DAP/Arg_de-COase"/>
</dbReference>
<keyword evidence="15" id="KW-1185">Reference proteome</keyword>
<dbReference type="GO" id="GO:0005737">
    <property type="term" value="C:cytoplasm"/>
    <property type="evidence" value="ECO:0007669"/>
    <property type="project" value="TreeGrafter"/>
</dbReference>
<evidence type="ECO:0000313" key="13">
    <source>
        <dbReference type="EMBL" id="MBC1175061.1"/>
    </source>
</evidence>
<dbReference type="VEuPathDB" id="VectorBase:LLONM1_009109"/>
<dbReference type="EMBL" id="AJWK01014511">
    <property type="status" value="NOT_ANNOTATED_CDS"/>
    <property type="molecule type" value="Genomic_DNA"/>
</dbReference>
<reference evidence="14" key="3">
    <citation type="submission" date="2020-05" db="UniProtKB">
        <authorList>
            <consortium name="EnsemblMetazoa"/>
        </authorList>
    </citation>
    <scope>IDENTIFICATION</scope>
    <source>
        <strain evidence="14">Jacobina</strain>
    </source>
</reference>
<dbReference type="VEuPathDB" id="VectorBase:LLOJ004641"/>
<keyword evidence="5" id="KW-0456">Lyase</keyword>
<dbReference type="InterPro" id="IPR022644">
    <property type="entry name" value="De-COase2_N"/>
</dbReference>
<proteinExistence type="inferred from homology"/>
<evidence type="ECO:0000256" key="5">
    <source>
        <dbReference type="ARBA" id="ARBA00023239"/>
    </source>
</evidence>
<dbReference type="SUPFAM" id="SSF50621">
    <property type="entry name" value="Alanine racemase C-terminal domain-like"/>
    <property type="match status" value="1"/>
</dbReference>
<keyword evidence="3 11" id="KW-0663">Pyridoxal phosphate</keyword>
<comment type="function">
    <text evidence="8">Catalyzes the first and rate-limiting step of polyamine biosynthesis that converts ornithine into putrescine, which is the precursor for the polyamines, spermidine and spermine. Polyamines are essential for cell proliferation and are implicated in cellular processes, ranging from DNA replication to apoptosis.</text>
</comment>
<dbReference type="FunFam" id="3.20.20.10:FF:000005">
    <property type="entry name" value="Ornithine decarboxylase"/>
    <property type="match status" value="1"/>
</dbReference>
<evidence type="ECO:0000256" key="8">
    <source>
        <dbReference type="ARBA" id="ARBA00037173"/>
    </source>
</evidence>
<keyword evidence="4" id="KW-0620">Polyamine biosynthesis</keyword>
<sequence>MDYILCILNKLKLQRNSEIIPFEGTLDVDKIFRKELYEADSGEVQEEALYVCNLSDVLRKFINWRTKMPRVKPFYAVKCNDDDHIIQLLARLGSGFDCASKSEIKAVLKHNVSPDRIIFANPAKATSHIRYAAATETSLMTFDSTAELDRIYRIFPAAQLVLRFRCDSKKALCSLGAKFGCDPSTEAHFLLLHAKNLNLSVVGVSFMVGSGCGDPTAYSEAISIARELFDYALALGYHFRLLDIGGGFPGDTITDFEPYADAVNAALEKFFPQTDIFFGSVEMISEPGTYFVESACTVATTIVAKNEIFDSERKKVEHVKYYVNDGIHGSFNLVFFGYNSFYPRVLTRQLLIEEVKRPLIDCSIWGPTCNSLDKICANLSLPNLEVGDVLVFPNVGNYSLVFATNFNGFPKARVLYFADKDTLRILRN</sequence>
<name>A0A1B0CJD9_LUTLO</name>
<accession>A0A1B0CJD9</accession>
<dbReference type="EC" id="4.1.1.17" evidence="7"/>
<reference evidence="15" key="1">
    <citation type="submission" date="2012-05" db="EMBL/GenBank/DDBJ databases">
        <title>Whole Genome Assembly of Lutzomyia longipalpis.</title>
        <authorList>
            <person name="Richards S."/>
            <person name="Qu C."/>
            <person name="Dillon R."/>
            <person name="Worley K."/>
            <person name="Scherer S."/>
            <person name="Batterton M."/>
            <person name="Taylor A."/>
            <person name="Hawes A."/>
            <person name="Hernandez B."/>
            <person name="Kovar C."/>
            <person name="Mandapat C."/>
            <person name="Pham C."/>
            <person name="Qu C."/>
            <person name="Jing C."/>
            <person name="Bess C."/>
            <person name="Bandaranaike D."/>
            <person name="Ngo D."/>
            <person name="Ongeri F."/>
            <person name="Arias F."/>
            <person name="Lara F."/>
            <person name="Weissenberger G."/>
            <person name="Kamau G."/>
            <person name="Han H."/>
            <person name="Shen H."/>
            <person name="Dinh H."/>
            <person name="Khalil I."/>
            <person name="Jones J."/>
            <person name="Shafer J."/>
            <person name="Jayaseelan J."/>
            <person name="Quiroz J."/>
            <person name="Blankenburg K."/>
            <person name="Nguyen L."/>
            <person name="Jackson L."/>
            <person name="Francisco L."/>
            <person name="Tang L.-Y."/>
            <person name="Pu L.-L."/>
            <person name="Perales L."/>
            <person name="Lorensuhewa L."/>
            <person name="Munidasa M."/>
            <person name="Coyle M."/>
            <person name="Taylor M."/>
            <person name="Puazo M."/>
            <person name="Firestine M."/>
            <person name="Scheel M."/>
            <person name="Javaid M."/>
            <person name="Wang M."/>
            <person name="Li M."/>
            <person name="Tabassum N."/>
            <person name="Saada N."/>
            <person name="Osuji N."/>
            <person name="Aqrawi P."/>
            <person name="Fu Q."/>
            <person name="Thornton R."/>
            <person name="Raj R."/>
            <person name="Goodspeed R."/>
            <person name="Mata R."/>
            <person name="Najjar R."/>
            <person name="Gubbala S."/>
            <person name="Lee S."/>
            <person name="Denson S."/>
            <person name="Patil S."/>
            <person name="Macmil S."/>
            <person name="Qi S."/>
            <person name="Matskevitch T."/>
            <person name="Palculict T."/>
            <person name="Mathew T."/>
            <person name="Vee V."/>
            <person name="Velamala V."/>
            <person name="Korchina V."/>
            <person name="Cai W."/>
            <person name="Liu W."/>
            <person name="Dai W."/>
            <person name="Zou X."/>
            <person name="Zhu Y."/>
            <person name="Zhang Y."/>
            <person name="Wu Y.-Q."/>
            <person name="Xin Y."/>
            <person name="Nazarath L."/>
            <person name="Kovar C."/>
            <person name="Han Y."/>
            <person name="Muzny D."/>
            <person name="Gibbs R."/>
        </authorList>
    </citation>
    <scope>NUCLEOTIDE SEQUENCE [LARGE SCALE GENOMIC DNA]</scope>
    <source>
        <strain evidence="15">Jacobina</strain>
    </source>
</reference>
<dbReference type="SUPFAM" id="SSF51419">
    <property type="entry name" value="PLP-binding barrel"/>
    <property type="match status" value="1"/>
</dbReference>
<dbReference type="InterPro" id="IPR002433">
    <property type="entry name" value="Orn_de-COase"/>
</dbReference>